<dbReference type="AlphaFoldDB" id="A0A543CM38"/>
<evidence type="ECO:0000256" key="1">
    <source>
        <dbReference type="SAM" id="MobiDB-lite"/>
    </source>
</evidence>
<reference evidence="2 3" key="1">
    <citation type="submission" date="2019-06" db="EMBL/GenBank/DDBJ databases">
        <title>Sequencing the genomes of 1000 actinobacteria strains.</title>
        <authorList>
            <person name="Klenk H.-P."/>
        </authorList>
    </citation>
    <scope>NUCLEOTIDE SEQUENCE [LARGE SCALE GENOMIC DNA]</scope>
    <source>
        <strain evidence="2 3">DSM 102200</strain>
    </source>
</reference>
<organism evidence="2 3">
    <name type="scientific">Actinoallomurus bryophytorum</name>
    <dbReference type="NCBI Taxonomy" id="1490222"/>
    <lineage>
        <taxon>Bacteria</taxon>
        <taxon>Bacillati</taxon>
        <taxon>Actinomycetota</taxon>
        <taxon>Actinomycetes</taxon>
        <taxon>Streptosporangiales</taxon>
        <taxon>Thermomonosporaceae</taxon>
        <taxon>Actinoallomurus</taxon>
    </lineage>
</organism>
<gene>
    <name evidence="2" type="ORF">FB559_3774</name>
</gene>
<evidence type="ECO:0000313" key="3">
    <source>
        <dbReference type="Proteomes" id="UP000316096"/>
    </source>
</evidence>
<dbReference type="Proteomes" id="UP000316096">
    <property type="component" value="Unassembled WGS sequence"/>
</dbReference>
<feature type="compositionally biased region" description="Basic and acidic residues" evidence="1">
    <location>
        <begin position="119"/>
        <end position="133"/>
    </location>
</feature>
<comment type="caution">
    <text evidence="2">The sequence shown here is derived from an EMBL/GenBank/DDBJ whole genome shotgun (WGS) entry which is preliminary data.</text>
</comment>
<protein>
    <submittedName>
        <fullName evidence="2">Uncharacterized protein</fullName>
    </submittedName>
</protein>
<sequence length="235" mass="24295">MTRGRTATPDPFDLSAVSSSDELFDALSERRFAGLSAGRTDDPAASLLAALAADVDLGAPPLPTPSRVTCGVQGSCRRGVRAFVTFGVAALVLTSAGAAAAGGNDVGAMGTDHGSVQPKDSERSNENVQHHDPVSGSIFTGGRSPSPHAGDRHRSLPPPAEPDSASASEPAGASVPVVEDGPKKAPADQPEWEHPGRRWTWEHQRSSVGSHHQRSADPSSPPEQKSEPEPTPPTS</sequence>
<proteinExistence type="predicted"/>
<evidence type="ECO:0000313" key="2">
    <source>
        <dbReference type="EMBL" id="TQL98155.1"/>
    </source>
</evidence>
<name>A0A543CM38_9ACTN</name>
<dbReference type="RefSeq" id="WP_141956794.1">
    <property type="nucleotide sequence ID" value="NZ_VFOZ01000001.1"/>
</dbReference>
<feature type="compositionally biased region" description="Basic and acidic residues" evidence="1">
    <location>
        <begin position="180"/>
        <end position="205"/>
    </location>
</feature>
<keyword evidence="3" id="KW-1185">Reference proteome</keyword>
<feature type="region of interest" description="Disordered" evidence="1">
    <location>
        <begin position="108"/>
        <end position="235"/>
    </location>
</feature>
<accession>A0A543CM38</accession>
<feature type="compositionally biased region" description="Low complexity" evidence="1">
    <location>
        <begin position="162"/>
        <end position="174"/>
    </location>
</feature>
<dbReference type="EMBL" id="VFOZ01000001">
    <property type="protein sequence ID" value="TQL98155.1"/>
    <property type="molecule type" value="Genomic_DNA"/>
</dbReference>